<comment type="caution">
    <text evidence="6">The sequence shown here is derived from an EMBL/GenBank/DDBJ whole genome shotgun (WGS) entry which is preliminary data.</text>
</comment>
<dbReference type="InterPro" id="IPR017896">
    <property type="entry name" value="4Fe4S_Fe-S-bd"/>
</dbReference>
<sequence>MCNFCHQHGEGKKWYLEARNYSEDLLSDLKRRRFIENFFAYGPDSLKKSEQQLQLLDRLPALLRGFIRKKVTKRQMPYHFGQVIPIEDVEKILEMTTSVVRLACICRHSLLGSEQRFCYGLTISPQGNGMSSILKEIDASYLIGPQTGGLEYLTKEEALEHMRQCELDGLCHSLWTFITPFIGGLCNCSLPGCMALRTTVLHKTPVMFRGEYLAVVDQEKCIACGECQKICPFEAYLPGKNGDKAAVNIRKCYGCGICRGVCPAEAISLVDRQSVPEVAQLWL</sequence>
<dbReference type="PROSITE" id="PS51379">
    <property type="entry name" value="4FE4S_FER_2"/>
    <property type="match status" value="2"/>
</dbReference>
<keyword evidence="2" id="KW-0479">Metal-binding</keyword>
<proteinExistence type="predicted"/>
<dbReference type="InterPro" id="IPR017900">
    <property type="entry name" value="4Fe4S_Fe_S_CS"/>
</dbReference>
<dbReference type="PANTHER" id="PTHR43687">
    <property type="entry name" value="ADENYLYLSULFATE REDUCTASE, BETA SUBUNIT"/>
    <property type="match status" value="1"/>
</dbReference>
<dbReference type="Proteomes" id="UP000257323">
    <property type="component" value="Unassembled WGS sequence"/>
</dbReference>
<dbReference type="GO" id="GO:0046872">
    <property type="term" value="F:metal ion binding"/>
    <property type="evidence" value="ECO:0007669"/>
    <property type="project" value="UniProtKB-KW"/>
</dbReference>
<evidence type="ECO:0000313" key="7">
    <source>
        <dbReference type="Proteomes" id="UP000257323"/>
    </source>
</evidence>
<evidence type="ECO:0000256" key="4">
    <source>
        <dbReference type="ARBA" id="ARBA00023014"/>
    </source>
</evidence>
<feature type="domain" description="4Fe-4S ferredoxin-type" evidence="5">
    <location>
        <begin position="243"/>
        <end position="272"/>
    </location>
</feature>
<dbReference type="Pfam" id="PF14697">
    <property type="entry name" value="Fer4_21"/>
    <property type="match status" value="1"/>
</dbReference>
<keyword evidence="3" id="KW-0408">Iron</keyword>
<evidence type="ECO:0000256" key="2">
    <source>
        <dbReference type="ARBA" id="ARBA00022723"/>
    </source>
</evidence>
<evidence type="ECO:0000256" key="3">
    <source>
        <dbReference type="ARBA" id="ARBA00023004"/>
    </source>
</evidence>
<feature type="domain" description="4Fe-4S ferredoxin-type" evidence="5">
    <location>
        <begin position="212"/>
        <end position="241"/>
    </location>
</feature>
<gene>
    <name evidence="6" type="ORF">OP8BY_0399</name>
</gene>
<evidence type="ECO:0000256" key="1">
    <source>
        <dbReference type="ARBA" id="ARBA00022485"/>
    </source>
</evidence>
<accession>A0A3E2BKL7</accession>
<name>A0A3E2BKL7_9BACT</name>
<dbReference type="SUPFAM" id="SSF54862">
    <property type="entry name" value="4Fe-4S ferredoxins"/>
    <property type="match status" value="1"/>
</dbReference>
<dbReference type="PROSITE" id="PS00198">
    <property type="entry name" value="4FE4S_FER_1"/>
    <property type="match status" value="2"/>
</dbReference>
<organism evidence="6 7">
    <name type="scientific">Candidatus Saccharicenans subterraneus</name>
    <dbReference type="NCBI Taxonomy" id="2508984"/>
    <lineage>
        <taxon>Bacteria</taxon>
        <taxon>Candidatus Aminicenantota</taxon>
        <taxon>Candidatus Aminicenantia</taxon>
        <taxon>Candidatus Aminicenantales</taxon>
        <taxon>Candidatus Saccharicenantaceae</taxon>
        <taxon>Candidatus Saccharicenans</taxon>
    </lineage>
</organism>
<evidence type="ECO:0000259" key="5">
    <source>
        <dbReference type="PROSITE" id="PS51379"/>
    </source>
</evidence>
<keyword evidence="1" id="KW-0004">4Fe-4S</keyword>
<protein>
    <submittedName>
        <fullName evidence="6">Ferredoxin</fullName>
    </submittedName>
</protein>
<dbReference type="InterPro" id="IPR050572">
    <property type="entry name" value="Fe-S_Ferredoxin"/>
</dbReference>
<dbReference type="PANTHER" id="PTHR43687:SF1">
    <property type="entry name" value="FERREDOXIN III"/>
    <property type="match status" value="1"/>
</dbReference>
<dbReference type="GO" id="GO:0051539">
    <property type="term" value="F:4 iron, 4 sulfur cluster binding"/>
    <property type="evidence" value="ECO:0007669"/>
    <property type="project" value="UniProtKB-KW"/>
</dbReference>
<evidence type="ECO:0000313" key="6">
    <source>
        <dbReference type="EMBL" id="RFT15290.1"/>
    </source>
</evidence>
<dbReference type="AlphaFoldDB" id="A0A3E2BKL7"/>
<reference evidence="6 7" key="1">
    <citation type="submission" date="2018-08" db="EMBL/GenBank/DDBJ databases">
        <title>Genome analysis of the thermophilic bacterium of the candidate phylum Aminicenantes from deep subsurface aquifer revealed its physiology and ecological role.</title>
        <authorList>
            <person name="Kadnikov V.V."/>
            <person name="Mardanov A.V."/>
            <person name="Beletsky A.V."/>
            <person name="Karnachuk O.V."/>
            <person name="Ravin N.V."/>
        </authorList>
    </citation>
    <scope>NUCLEOTIDE SEQUENCE [LARGE SCALE GENOMIC DNA]</scope>
    <source>
        <strain evidence="6">BY38</strain>
    </source>
</reference>
<dbReference type="Gene3D" id="3.30.70.20">
    <property type="match status" value="2"/>
</dbReference>
<dbReference type="EMBL" id="QUAH01000010">
    <property type="protein sequence ID" value="RFT15290.1"/>
    <property type="molecule type" value="Genomic_DNA"/>
</dbReference>
<keyword evidence="4" id="KW-0411">Iron-sulfur</keyword>